<accession>A0ABS7TIL2</accession>
<dbReference type="RefSeq" id="WP_224189822.1">
    <property type="nucleotide sequence ID" value="NZ_JAIRAU010000001.1"/>
</dbReference>
<organism evidence="2 3">
    <name type="scientific">Nannocystis pusilla</name>
    <dbReference type="NCBI Taxonomy" id="889268"/>
    <lineage>
        <taxon>Bacteria</taxon>
        <taxon>Pseudomonadati</taxon>
        <taxon>Myxococcota</taxon>
        <taxon>Polyangia</taxon>
        <taxon>Nannocystales</taxon>
        <taxon>Nannocystaceae</taxon>
        <taxon>Nannocystis</taxon>
    </lineage>
</organism>
<evidence type="ECO:0000313" key="3">
    <source>
        <dbReference type="Proteomes" id="UP001139031"/>
    </source>
</evidence>
<evidence type="ECO:0008006" key="4">
    <source>
        <dbReference type="Google" id="ProtNLM"/>
    </source>
</evidence>
<protein>
    <recommendedName>
        <fullName evidence="4">Lipoprotein</fullName>
    </recommendedName>
</protein>
<proteinExistence type="predicted"/>
<evidence type="ECO:0000313" key="2">
    <source>
        <dbReference type="EMBL" id="MBZ5708065.1"/>
    </source>
</evidence>
<gene>
    <name evidence="2" type="ORF">K7C98_02270</name>
</gene>
<dbReference type="PROSITE" id="PS51257">
    <property type="entry name" value="PROKAR_LIPOPROTEIN"/>
    <property type="match status" value="1"/>
</dbReference>
<dbReference type="EMBL" id="JAIRAU010000001">
    <property type="protein sequence ID" value="MBZ5708065.1"/>
    <property type="molecule type" value="Genomic_DNA"/>
</dbReference>
<dbReference type="Proteomes" id="UP001139031">
    <property type="component" value="Unassembled WGS sequence"/>
</dbReference>
<keyword evidence="1" id="KW-0732">Signal</keyword>
<feature type="chain" id="PRO_5047291875" description="Lipoprotein" evidence="1">
    <location>
        <begin position="20"/>
        <end position="88"/>
    </location>
</feature>
<reference evidence="2" key="1">
    <citation type="submission" date="2021-08" db="EMBL/GenBank/DDBJ databases">
        <authorList>
            <person name="Stevens D.C."/>
        </authorList>
    </citation>
    <scope>NUCLEOTIDE SEQUENCE</scope>
    <source>
        <strain evidence="2">DSM 53165</strain>
    </source>
</reference>
<sequence length="88" mass="8983">MAFKCLSLCGCAFIAGLLAGGCDDDDESGLKCAKGWQAASICCIEPDGDGEETCQDVCAKKCESDADCNAEGDRCQGGVCGPDDDCSL</sequence>
<name>A0ABS7TIL2_9BACT</name>
<feature type="signal peptide" evidence="1">
    <location>
        <begin position="1"/>
        <end position="19"/>
    </location>
</feature>
<evidence type="ECO:0000256" key="1">
    <source>
        <dbReference type="SAM" id="SignalP"/>
    </source>
</evidence>
<keyword evidence="3" id="KW-1185">Reference proteome</keyword>
<comment type="caution">
    <text evidence="2">The sequence shown here is derived from an EMBL/GenBank/DDBJ whole genome shotgun (WGS) entry which is preliminary data.</text>
</comment>